<proteinExistence type="predicted"/>
<dbReference type="Pfam" id="PF13229">
    <property type="entry name" value="Beta_helix"/>
    <property type="match status" value="1"/>
</dbReference>
<feature type="domain" description="SHC SH2" evidence="6">
    <location>
        <begin position="109"/>
        <end position="337"/>
    </location>
</feature>
<sequence length="663" mass="74454">MSGELVCSVPEELRNTEAEKSVETIIKQSSGDHAHNVTQQTEKNLWNEIRPNHSLGSKEEDDEDDDDDDSGTHYLNSDERPCTHLQREERPGNGNLPDTFQTDHLLYYERFKAYQDYMLGDCKTSEVEAFTAEYLEKIVEPCDWQAIWHTDVFDVLVEVVEVDCKELKAKVELVLPMESESRGCDLTEESMKALLEATLHKVPLLELSVVYDESGDFDQTALALEHLRFFYKHIWRKWDEEDEDDDFDYFVRCVEPRLRLYYDILEDRVPAGLVAEYHSTLALCSEKFQEFSSLRSGLDSDSESEQDNVSMVEGLRLYEQLEALKRKLRIFENPLLRYVLGYKVNSGQQSCRAKGPRLAGGRVVHLVSASATVYQLQSLITDKLMPHYSSEEFEVQFHSDPVLAVNACFEGDVVIVCPGLYSITSSISIVDSIEVEGVRQGKLEMENCVMQCETTGVIVRSAAQLGMNMCDLYGSKGAGVEIYPGSICSLVGNGIHHCKEGILIKDFADELDAMPKITMVNNVIHNNQGYGVILVKPGDAAVEDLPAEPNAADEKEEESEDTGVKSEADIDDDDDVPVIVVEEVCPAIKHGHSVSPDFAEGNDLIKQELVATSAKKHRLQKNRMKALGAMQADENLLSQEMFISIHGNQFKHNGKGSFGTFLY</sequence>
<feature type="region of interest" description="Disordered" evidence="4">
    <location>
        <begin position="27"/>
        <end position="98"/>
    </location>
</feature>
<dbReference type="PANTHER" id="PTHR14695:SF8">
    <property type="entry name" value="SHC SH2 DOMAIN-BINDING PROTEIN 1"/>
    <property type="match status" value="1"/>
</dbReference>
<dbReference type="Gene3D" id="2.160.20.10">
    <property type="entry name" value="Single-stranded right-handed beta-helix, Pectin lyase-like"/>
    <property type="match status" value="1"/>
</dbReference>
<dbReference type="Proteomes" id="UP000694700">
    <property type="component" value="Unplaced"/>
</dbReference>
<evidence type="ECO:0000313" key="8">
    <source>
        <dbReference type="Proteomes" id="UP000694700"/>
    </source>
</evidence>
<reference evidence="7" key="1">
    <citation type="submission" date="2025-08" db="UniProtKB">
        <authorList>
            <consortium name="Ensembl"/>
        </authorList>
    </citation>
    <scope>IDENTIFICATION</scope>
</reference>
<dbReference type="GO" id="GO:0005819">
    <property type="term" value="C:spindle"/>
    <property type="evidence" value="ECO:0007669"/>
    <property type="project" value="UniProtKB-SubCell"/>
</dbReference>
<dbReference type="InterPro" id="IPR057508">
    <property type="entry name" value="SHCBP-like_N"/>
</dbReference>
<evidence type="ECO:0000259" key="6">
    <source>
        <dbReference type="Pfam" id="PF23762"/>
    </source>
</evidence>
<dbReference type="Pfam" id="PF23762">
    <property type="entry name" value="SHCBP_N"/>
    <property type="match status" value="1"/>
</dbReference>
<feature type="compositionally biased region" description="Basic and acidic residues" evidence="4">
    <location>
        <begin position="11"/>
        <end position="20"/>
    </location>
</feature>
<dbReference type="Ensembl" id="ENSCCRT00015086111.1">
    <property type="protein sequence ID" value="ENSCCRP00015083401.1"/>
    <property type="gene ID" value="ENSCCRG00015033514.1"/>
</dbReference>
<evidence type="ECO:0000256" key="1">
    <source>
        <dbReference type="ARBA" id="ARBA00004186"/>
    </source>
</evidence>
<dbReference type="InterPro" id="IPR039448">
    <property type="entry name" value="Beta_helix"/>
</dbReference>
<dbReference type="GO" id="GO:0008543">
    <property type="term" value="P:fibroblast growth factor receptor signaling pathway"/>
    <property type="evidence" value="ECO:0007669"/>
    <property type="project" value="TreeGrafter"/>
</dbReference>
<evidence type="ECO:0000259" key="5">
    <source>
        <dbReference type="Pfam" id="PF13229"/>
    </source>
</evidence>
<keyword evidence="3" id="KW-0206">Cytoskeleton</keyword>
<feature type="region of interest" description="Disordered" evidence="4">
    <location>
        <begin position="548"/>
        <end position="570"/>
    </location>
</feature>
<dbReference type="InterPro" id="IPR045140">
    <property type="entry name" value="SHCBP1-like"/>
</dbReference>
<protein>
    <submittedName>
        <fullName evidence="7">SHC SH2-domain binding protein 1</fullName>
    </submittedName>
</protein>
<organism evidence="7 8">
    <name type="scientific">Cyprinus carpio</name>
    <name type="common">Common carp</name>
    <dbReference type="NCBI Taxonomy" id="7962"/>
    <lineage>
        <taxon>Eukaryota</taxon>
        <taxon>Metazoa</taxon>
        <taxon>Chordata</taxon>
        <taxon>Craniata</taxon>
        <taxon>Vertebrata</taxon>
        <taxon>Euteleostomi</taxon>
        <taxon>Actinopterygii</taxon>
        <taxon>Neopterygii</taxon>
        <taxon>Teleostei</taxon>
        <taxon>Ostariophysi</taxon>
        <taxon>Cypriniformes</taxon>
        <taxon>Cyprinidae</taxon>
        <taxon>Cyprininae</taxon>
        <taxon>Cyprinus</taxon>
    </lineage>
</organism>
<dbReference type="SUPFAM" id="SSF51126">
    <property type="entry name" value="Pectin lyase-like"/>
    <property type="match status" value="1"/>
</dbReference>
<keyword evidence="2" id="KW-0963">Cytoplasm</keyword>
<evidence type="ECO:0000256" key="3">
    <source>
        <dbReference type="ARBA" id="ARBA00023212"/>
    </source>
</evidence>
<dbReference type="InterPro" id="IPR011050">
    <property type="entry name" value="Pectin_lyase_fold/virulence"/>
</dbReference>
<feature type="compositionally biased region" description="Basic and acidic residues" evidence="4">
    <location>
        <begin position="76"/>
        <end position="91"/>
    </location>
</feature>
<feature type="domain" description="Right handed beta helix" evidence="5">
    <location>
        <begin position="432"/>
        <end position="536"/>
    </location>
</feature>
<feature type="compositionally biased region" description="Acidic residues" evidence="4">
    <location>
        <begin position="59"/>
        <end position="69"/>
    </location>
</feature>
<accession>A0A8C1XQ55</accession>
<comment type="subcellular location">
    <subcellularLocation>
        <location evidence="1">Cytoplasm</location>
        <location evidence="1">Cytoskeleton</location>
        <location evidence="1">Spindle</location>
    </subcellularLocation>
</comment>
<evidence type="ECO:0000313" key="7">
    <source>
        <dbReference type="Ensembl" id="ENSCCRP00015083401.1"/>
    </source>
</evidence>
<dbReference type="PANTHER" id="PTHR14695">
    <property type="entry name" value="SHC SH2-DOMAIN BINDING PROTEIN 1-RELATED"/>
    <property type="match status" value="1"/>
</dbReference>
<feature type="region of interest" description="Disordered" evidence="4">
    <location>
        <begin position="1"/>
        <end position="20"/>
    </location>
</feature>
<evidence type="ECO:0000256" key="4">
    <source>
        <dbReference type="SAM" id="MobiDB-lite"/>
    </source>
</evidence>
<evidence type="ECO:0000256" key="2">
    <source>
        <dbReference type="ARBA" id="ARBA00022490"/>
    </source>
</evidence>
<name>A0A8C1XQ55_CYPCA</name>
<dbReference type="InterPro" id="IPR012334">
    <property type="entry name" value="Pectin_lyas_fold"/>
</dbReference>
<dbReference type="AlphaFoldDB" id="A0A8C1XQ55"/>